<dbReference type="GO" id="GO:0005886">
    <property type="term" value="C:plasma membrane"/>
    <property type="evidence" value="ECO:0007669"/>
    <property type="project" value="TreeGrafter"/>
</dbReference>
<evidence type="ECO:0000256" key="7">
    <source>
        <dbReference type="ARBA" id="ARBA00023180"/>
    </source>
</evidence>
<dbReference type="CDD" id="cd07203">
    <property type="entry name" value="cPLA2_Fungal_PLB"/>
    <property type="match status" value="1"/>
</dbReference>
<proteinExistence type="inferred from homology"/>
<dbReference type="VEuPathDB" id="FungiDB:SCODWIG_03627"/>
<name>A0A376BB61_9ASCO</name>
<dbReference type="Gene3D" id="3.40.1090.10">
    <property type="entry name" value="Cytosolic phospholipase A2 catalytic domain"/>
    <property type="match status" value="1"/>
</dbReference>
<evidence type="ECO:0000259" key="10">
    <source>
        <dbReference type="PROSITE" id="PS51210"/>
    </source>
</evidence>
<comment type="catalytic activity">
    <reaction evidence="9">
        <text>a 1-acyl-sn-glycero-3-phosphocholine + H2O = sn-glycerol 3-phosphocholine + a fatty acid + H(+)</text>
        <dbReference type="Rhea" id="RHEA:15177"/>
        <dbReference type="ChEBI" id="CHEBI:15377"/>
        <dbReference type="ChEBI" id="CHEBI:15378"/>
        <dbReference type="ChEBI" id="CHEBI:16870"/>
        <dbReference type="ChEBI" id="CHEBI:28868"/>
        <dbReference type="ChEBI" id="CHEBI:58168"/>
        <dbReference type="EC" id="3.1.1.5"/>
    </reaction>
</comment>
<dbReference type="SUPFAM" id="SSF52151">
    <property type="entry name" value="FabD/lysophospholipase-like"/>
    <property type="match status" value="1"/>
</dbReference>
<dbReference type="GO" id="GO:0004623">
    <property type="term" value="F:phospholipase A2 activity"/>
    <property type="evidence" value="ECO:0007669"/>
    <property type="project" value="TreeGrafter"/>
</dbReference>
<protein>
    <recommendedName>
        <fullName evidence="2 9">Lysophospholipase</fullName>
        <ecNumber evidence="2 9">3.1.1.5</ecNumber>
    </recommendedName>
</protein>
<keyword evidence="6 8" id="KW-0443">Lipid metabolism</keyword>
<dbReference type="GO" id="GO:0005783">
    <property type="term" value="C:endoplasmic reticulum"/>
    <property type="evidence" value="ECO:0007669"/>
    <property type="project" value="TreeGrafter"/>
</dbReference>
<dbReference type="SMART" id="SM00022">
    <property type="entry name" value="PLAc"/>
    <property type="match status" value="1"/>
</dbReference>
<reference evidence="12" key="1">
    <citation type="submission" date="2018-06" db="EMBL/GenBank/DDBJ databases">
        <authorList>
            <person name="Guldener U."/>
        </authorList>
    </citation>
    <scope>NUCLEOTIDE SEQUENCE [LARGE SCALE GENOMIC DNA]</scope>
    <source>
        <strain evidence="12">UTAD17</strain>
    </source>
</reference>
<dbReference type="GO" id="GO:0005829">
    <property type="term" value="C:cytosol"/>
    <property type="evidence" value="ECO:0007669"/>
    <property type="project" value="TreeGrafter"/>
</dbReference>
<dbReference type="AlphaFoldDB" id="A0A376BB61"/>
<keyword evidence="4 8" id="KW-0378">Hydrolase</keyword>
<keyword evidence="7" id="KW-0325">Glycoprotein</keyword>
<dbReference type="PANTHER" id="PTHR10728">
    <property type="entry name" value="CYTOSOLIC PHOSPHOLIPASE A2"/>
    <property type="match status" value="1"/>
</dbReference>
<keyword evidence="5 8" id="KW-0442">Lipid degradation</keyword>
<evidence type="ECO:0000256" key="5">
    <source>
        <dbReference type="ARBA" id="ARBA00022963"/>
    </source>
</evidence>
<dbReference type="GO" id="GO:0005576">
    <property type="term" value="C:extracellular region"/>
    <property type="evidence" value="ECO:0007669"/>
    <property type="project" value="TreeGrafter"/>
</dbReference>
<organism evidence="11 12">
    <name type="scientific">Saccharomycodes ludwigii</name>
    <dbReference type="NCBI Taxonomy" id="36035"/>
    <lineage>
        <taxon>Eukaryota</taxon>
        <taxon>Fungi</taxon>
        <taxon>Dikarya</taxon>
        <taxon>Ascomycota</taxon>
        <taxon>Saccharomycotina</taxon>
        <taxon>Saccharomycetes</taxon>
        <taxon>Saccharomycodales</taxon>
        <taxon>Saccharomycodaceae</taxon>
        <taxon>Saccharomycodes</taxon>
    </lineage>
</organism>
<dbReference type="EC" id="3.1.1.5" evidence="2 9"/>
<sequence>MVQYSFTCVALLLLLTHKITAWSPNNSYVPANVTCADDIVLVREANKLSENETEWVSKRDQVTKPILKSFLNTQLSNITTNSSSIIDTIFSNSSNIPRIAIGCSGGGYRAMLSGAGMLSGLDNRTDGANEHGLGGILQSATYLAGLSGGNWLVGSLSWNNWTSVQNIVDTMGQDDSMWDITDSIINPYGINIFASISRWDHIADAVEAKQDAGFNVSLTDVWGRALSYDFFPTLYRGGVGYTWSTIREVDVFTNAEMPFPISVSDGRYPGTTIVNLNSTVFEFNPFELGSWDPTLRAFTDIKYLGTNVVNGTPVTEGQCIAGYDNVGFLLGTSSTLFNQFLLQMNTTSIPDFLKDILTDYLTGLAEDNDDISIFSPNPFYKTEYFNKNETSGSLSNSSYLYLVDGGEDDQNIPLVPLLQQERGVDIIFALDSSADTEESWPDGESIVYTYERQFNDVGSYLAFPYVPDQTTIINEGLTERPVFFGCDSSNLTDLTYIPPLVVYIANNEQSYLSNKSTFKMSYDEKERLSMIKNGFEVVTRNNFTEDNEYGACIACAIIRRSQERMNLTFPDGCQKCFDKYCWNGKRNETALPTYDLQSKVSSTSFMYDDDVSGSASASASASVSVSGSSTVTATSSSSSSTKQKNGANANATGVAQGIYLVLATVFNLIAFV</sequence>
<feature type="signal peptide" evidence="9">
    <location>
        <begin position="1"/>
        <end position="21"/>
    </location>
</feature>
<dbReference type="InterPro" id="IPR016035">
    <property type="entry name" value="Acyl_Trfase/lysoPLipase"/>
</dbReference>
<comment type="similarity">
    <text evidence="1 9">Belongs to the lysophospholipase family.</text>
</comment>
<evidence type="ECO:0000256" key="8">
    <source>
        <dbReference type="PROSITE-ProRule" id="PRU00555"/>
    </source>
</evidence>
<evidence type="ECO:0000313" key="11">
    <source>
        <dbReference type="EMBL" id="SSD61866.1"/>
    </source>
</evidence>
<feature type="chain" id="PRO_5016486115" description="Lysophospholipase" evidence="9">
    <location>
        <begin position="22"/>
        <end position="672"/>
    </location>
</feature>
<evidence type="ECO:0000256" key="3">
    <source>
        <dbReference type="ARBA" id="ARBA00022729"/>
    </source>
</evidence>
<dbReference type="Pfam" id="PF01735">
    <property type="entry name" value="PLA2_B"/>
    <property type="match status" value="1"/>
</dbReference>
<dbReference type="PROSITE" id="PS51210">
    <property type="entry name" value="PLA2C"/>
    <property type="match status" value="1"/>
</dbReference>
<evidence type="ECO:0000313" key="12">
    <source>
        <dbReference type="Proteomes" id="UP000262825"/>
    </source>
</evidence>
<dbReference type="Proteomes" id="UP000262825">
    <property type="component" value="Unassembled WGS sequence"/>
</dbReference>
<gene>
    <name evidence="11" type="ORF">SCODWIG_03627</name>
</gene>
<keyword evidence="3 9" id="KW-0732">Signal</keyword>
<evidence type="ECO:0000256" key="6">
    <source>
        <dbReference type="ARBA" id="ARBA00023098"/>
    </source>
</evidence>
<dbReference type="GO" id="GO:0046475">
    <property type="term" value="P:glycerophospholipid catabolic process"/>
    <property type="evidence" value="ECO:0007669"/>
    <property type="project" value="TreeGrafter"/>
</dbReference>
<dbReference type="PANTHER" id="PTHR10728:SF33">
    <property type="entry name" value="LYSOPHOSPHOLIPASE 1-RELATED"/>
    <property type="match status" value="1"/>
</dbReference>
<feature type="domain" description="PLA2c" evidence="10">
    <location>
        <begin position="34"/>
        <end position="587"/>
    </location>
</feature>
<accession>A0A376BB61</accession>
<dbReference type="GO" id="GO:0004622">
    <property type="term" value="F:phosphatidylcholine lysophospholipase activity"/>
    <property type="evidence" value="ECO:0007669"/>
    <property type="project" value="UniProtKB-EC"/>
</dbReference>
<evidence type="ECO:0000256" key="2">
    <source>
        <dbReference type="ARBA" id="ARBA00013274"/>
    </source>
</evidence>
<evidence type="ECO:0000256" key="4">
    <source>
        <dbReference type="ARBA" id="ARBA00022801"/>
    </source>
</evidence>
<keyword evidence="12" id="KW-1185">Reference proteome</keyword>
<dbReference type="FunFam" id="3.40.1090.10:FF:000010">
    <property type="entry name" value="Lysophospholipase"/>
    <property type="match status" value="1"/>
</dbReference>
<dbReference type="EMBL" id="UFAJ01000946">
    <property type="protein sequence ID" value="SSD61866.1"/>
    <property type="molecule type" value="Genomic_DNA"/>
</dbReference>
<evidence type="ECO:0000256" key="9">
    <source>
        <dbReference type="RuleBase" id="RU362103"/>
    </source>
</evidence>
<dbReference type="InterPro" id="IPR002642">
    <property type="entry name" value="LysoPLipase_cat_dom"/>
</dbReference>
<evidence type="ECO:0000256" key="1">
    <source>
        <dbReference type="ARBA" id="ARBA00008780"/>
    </source>
</evidence>